<evidence type="ECO:0000313" key="2">
    <source>
        <dbReference type="EMBL" id="PBK86405.1"/>
    </source>
</evidence>
<dbReference type="AlphaFoldDB" id="A0A2H3CTQ5"/>
<sequence length="838" mass="95035">MDDGGSYRCTVCTDVRSSCGACMVKQHASLPFHHIQEWTGSFYTRTTLKDLGLVIQLGHGTGESCLRPAENSRSMVVIDIDGIHEVSVNFCSCHRAEAQYVQLLRTRWFPATVDLPRTAVTFRALNHFQMLTFMSKVSAYEYYHTLSRLTDNTRVHPLPDWYQVFLRVIWEWRHLRVLKRHGRGNDTSGVQGTAEGECVVLCPACPRPGVNMSIPMDETKSYVNCLFLGVDANFRLVWLDVSSDLRDPGLNHGFAYFVEESAFQSHLTQFHDKLPAETNTCNNHDAIKLASLHGKGTAASGVGAVVCARHDMRRPSSVADLHKGEDYLHMDYVVLKTLQQGTPDQVVISYDIACQWSVNFWRRAESYGSGFLPPQTPDQIIFLVPKFHLAAHIEKCQRERSFNKTRGVGRTDGEAPERTWASSNLVASSMKEMAPGSRRDTLDDHFNDHNWHKVTTIVVMLLQRIKDAVPERASTWDTFEGLSDRLSADNLTTIAKWTEEVENWENGRTTENPFEPCVKAMSVASVRLRLAQEERDQPSVLADFSMLPSASEMIREGLALERSQHNLLYDHNQLGVHSTDLQRAKIIERCNRLLRVIRGEEEQGRNSERVMPWTLQLLLPSALVRDHAIRVDDSLLRHEWDLRVAGAEEALDEIRRKIILETYVQDYRKEYGHGQRQGTRTAKLLGDCSAAKNRSIGAYHHAREAMVSLAPCLSQCLNDEDTRAVLMNQVEGEGRRKLSWIWMALGSGSSSSPEHVQDALRLEWLNACARANRWSEECDILVEEMARVLQSFQHEARVWTERAEKSLPGTAGGARAYALRQAALRLEMHDHCVSCWML</sequence>
<dbReference type="STRING" id="47427.A0A2H3CTQ5"/>
<gene>
    <name evidence="2" type="ORF">ARMGADRAFT_1047864</name>
</gene>
<evidence type="ECO:0000259" key="1">
    <source>
        <dbReference type="Pfam" id="PF18803"/>
    </source>
</evidence>
<dbReference type="InterPro" id="IPR041457">
    <property type="entry name" value="CxC2_KDZ-assoc"/>
</dbReference>
<dbReference type="OrthoDB" id="3257338at2759"/>
<dbReference type="Proteomes" id="UP000217790">
    <property type="component" value="Unassembled WGS sequence"/>
</dbReference>
<feature type="domain" description="CxC2-like cysteine cluster KDZ transposase-associated" evidence="1">
    <location>
        <begin position="48"/>
        <end position="153"/>
    </location>
</feature>
<name>A0A2H3CTQ5_ARMGA</name>
<accession>A0A2H3CTQ5</accession>
<protein>
    <recommendedName>
        <fullName evidence="1">CxC2-like cysteine cluster KDZ transposase-associated domain-containing protein</fullName>
    </recommendedName>
</protein>
<dbReference type="InParanoid" id="A0A2H3CTQ5"/>
<evidence type="ECO:0000313" key="3">
    <source>
        <dbReference type="Proteomes" id="UP000217790"/>
    </source>
</evidence>
<dbReference type="Pfam" id="PF18758">
    <property type="entry name" value="KDZ"/>
    <property type="match status" value="1"/>
</dbReference>
<dbReference type="InterPro" id="IPR040521">
    <property type="entry name" value="KDZ"/>
</dbReference>
<reference evidence="3" key="1">
    <citation type="journal article" date="2017" name="Nat. Ecol. Evol.">
        <title>Genome expansion and lineage-specific genetic innovations in the forest pathogenic fungi Armillaria.</title>
        <authorList>
            <person name="Sipos G."/>
            <person name="Prasanna A.N."/>
            <person name="Walter M.C."/>
            <person name="O'Connor E."/>
            <person name="Balint B."/>
            <person name="Krizsan K."/>
            <person name="Kiss B."/>
            <person name="Hess J."/>
            <person name="Varga T."/>
            <person name="Slot J."/>
            <person name="Riley R."/>
            <person name="Boka B."/>
            <person name="Rigling D."/>
            <person name="Barry K."/>
            <person name="Lee J."/>
            <person name="Mihaltcheva S."/>
            <person name="LaButti K."/>
            <person name="Lipzen A."/>
            <person name="Waldron R."/>
            <person name="Moloney N.M."/>
            <person name="Sperisen C."/>
            <person name="Kredics L."/>
            <person name="Vagvoelgyi C."/>
            <person name="Patrignani A."/>
            <person name="Fitzpatrick D."/>
            <person name="Nagy I."/>
            <person name="Doyle S."/>
            <person name="Anderson J.B."/>
            <person name="Grigoriev I.V."/>
            <person name="Gueldener U."/>
            <person name="Muensterkoetter M."/>
            <person name="Nagy L.G."/>
        </authorList>
    </citation>
    <scope>NUCLEOTIDE SEQUENCE [LARGE SCALE GENOMIC DNA]</scope>
    <source>
        <strain evidence="3">Ar21-2</strain>
    </source>
</reference>
<dbReference type="PANTHER" id="PTHR33096">
    <property type="entry name" value="CXC2 DOMAIN-CONTAINING PROTEIN"/>
    <property type="match status" value="1"/>
</dbReference>
<dbReference type="OMA" id="LMHEDIS"/>
<dbReference type="EMBL" id="KZ293684">
    <property type="protein sequence ID" value="PBK86405.1"/>
    <property type="molecule type" value="Genomic_DNA"/>
</dbReference>
<organism evidence="2 3">
    <name type="scientific">Armillaria gallica</name>
    <name type="common">Bulbous honey fungus</name>
    <name type="synonym">Armillaria bulbosa</name>
    <dbReference type="NCBI Taxonomy" id="47427"/>
    <lineage>
        <taxon>Eukaryota</taxon>
        <taxon>Fungi</taxon>
        <taxon>Dikarya</taxon>
        <taxon>Basidiomycota</taxon>
        <taxon>Agaricomycotina</taxon>
        <taxon>Agaricomycetes</taxon>
        <taxon>Agaricomycetidae</taxon>
        <taxon>Agaricales</taxon>
        <taxon>Marasmiineae</taxon>
        <taxon>Physalacriaceae</taxon>
        <taxon>Armillaria</taxon>
    </lineage>
</organism>
<proteinExistence type="predicted"/>
<keyword evidence="3" id="KW-1185">Reference proteome</keyword>
<dbReference type="PANTHER" id="PTHR33096:SF1">
    <property type="entry name" value="CXC1-LIKE CYSTEINE CLUSTER ASSOCIATED WITH KDZ TRANSPOSASES DOMAIN-CONTAINING PROTEIN"/>
    <property type="match status" value="1"/>
</dbReference>
<dbReference type="Pfam" id="PF18803">
    <property type="entry name" value="CxC2"/>
    <property type="match status" value="1"/>
</dbReference>